<reference evidence="1" key="1">
    <citation type="submission" date="2023-03" db="EMBL/GenBank/DDBJ databases">
        <title>Massive genome expansion in bonnet fungi (Mycena s.s.) driven by repeated elements and novel gene families across ecological guilds.</title>
        <authorList>
            <consortium name="Lawrence Berkeley National Laboratory"/>
            <person name="Harder C.B."/>
            <person name="Miyauchi S."/>
            <person name="Viragh M."/>
            <person name="Kuo A."/>
            <person name="Thoen E."/>
            <person name="Andreopoulos B."/>
            <person name="Lu D."/>
            <person name="Skrede I."/>
            <person name="Drula E."/>
            <person name="Henrissat B."/>
            <person name="Morin E."/>
            <person name="Kohler A."/>
            <person name="Barry K."/>
            <person name="LaButti K."/>
            <person name="Morin E."/>
            <person name="Salamov A."/>
            <person name="Lipzen A."/>
            <person name="Mereny Z."/>
            <person name="Hegedus B."/>
            <person name="Baldrian P."/>
            <person name="Stursova M."/>
            <person name="Weitz H."/>
            <person name="Taylor A."/>
            <person name="Grigoriev I.V."/>
            <person name="Nagy L.G."/>
            <person name="Martin F."/>
            <person name="Kauserud H."/>
        </authorList>
    </citation>
    <scope>NUCLEOTIDE SEQUENCE</scope>
    <source>
        <strain evidence="1">CBHHK173m</strain>
    </source>
</reference>
<keyword evidence="2" id="KW-1185">Reference proteome</keyword>
<dbReference type="Proteomes" id="UP001222325">
    <property type="component" value="Unassembled WGS sequence"/>
</dbReference>
<evidence type="ECO:0000313" key="2">
    <source>
        <dbReference type="Proteomes" id="UP001222325"/>
    </source>
</evidence>
<protein>
    <submittedName>
        <fullName evidence="1">Uncharacterized protein</fullName>
    </submittedName>
</protein>
<sequence>MQKTSEAELDRPRESAIEGAFEQMVASPGSVQTSLRISHIWRHFSSLAVGEADAVLSLKLTRQSIMQTTCIVWTWLDNYCVQLIRAAFDEAAPETWIGRLAKHVHMLMSTRATSRSLTSADFGLPELEGVYELRQRRTLDLDVPEKLVIAVVVKIIASWLHFPTKTNSRAQAWFVDTMAGACHPATLFLDSVCFAFGHLEFDIFGDRNAMISAPSTFAPLADALSHSVLCDKKSEEFALMLSLQEMLTHYRNRTIVRISSPHPQLRTSPQDSRQLRFMDLFLGYLLELEPLISGYATIQNPTVFQATVNGKRDFLLPFREHGPSRARSRLAGNSFDPLFSRTLGGLLSGLIFRGVIFSTPFSMQAQTFFATPAAWTTEYAKFTSHPPEFFCNLSAYGRRKSNRGIHLIDAYWDAINTPGCPDWVENTRDGNYSFAECFNFLKASNPSRFKEIGALIAFLLTADFAYAAAVKMPSANTVGSIIRDINAGGMKGLELLELIMPREKGKGSTRLKGDTPEVQAAFSRLYRFLSCKLPAASKEQMVFDTIMVENSLCKLTRWHALKLVTLAFSTI</sequence>
<organism evidence="1 2">
    <name type="scientific">Mycena belliarum</name>
    <dbReference type="NCBI Taxonomy" id="1033014"/>
    <lineage>
        <taxon>Eukaryota</taxon>
        <taxon>Fungi</taxon>
        <taxon>Dikarya</taxon>
        <taxon>Basidiomycota</taxon>
        <taxon>Agaricomycotina</taxon>
        <taxon>Agaricomycetes</taxon>
        <taxon>Agaricomycetidae</taxon>
        <taxon>Agaricales</taxon>
        <taxon>Marasmiineae</taxon>
        <taxon>Mycenaceae</taxon>
        <taxon>Mycena</taxon>
    </lineage>
</organism>
<comment type="caution">
    <text evidence="1">The sequence shown here is derived from an EMBL/GenBank/DDBJ whole genome shotgun (WGS) entry which is preliminary data.</text>
</comment>
<proteinExistence type="predicted"/>
<dbReference type="EMBL" id="JARJCN010000172">
    <property type="protein sequence ID" value="KAJ7065936.1"/>
    <property type="molecule type" value="Genomic_DNA"/>
</dbReference>
<accession>A0AAD6TKY2</accession>
<dbReference type="AlphaFoldDB" id="A0AAD6TKY2"/>
<name>A0AAD6TKY2_9AGAR</name>
<evidence type="ECO:0000313" key="1">
    <source>
        <dbReference type="EMBL" id="KAJ7065936.1"/>
    </source>
</evidence>
<gene>
    <name evidence="1" type="ORF">B0H15DRAFT_958459</name>
</gene>